<proteinExistence type="predicted"/>
<accession>A0A346XS65</accession>
<evidence type="ECO:0000313" key="3">
    <source>
        <dbReference type="Proteomes" id="UP000264006"/>
    </source>
</evidence>
<reference evidence="2 3" key="1">
    <citation type="submission" date="2018-09" db="EMBL/GenBank/DDBJ databases">
        <title>Complete genome sequence of Euzebya sp. DY32-46 isolated from seawater of Pacific Ocean.</title>
        <authorList>
            <person name="Xu L."/>
            <person name="Wu Y.-H."/>
            <person name="Xu X.-W."/>
        </authorList>
    </citation>
    <scope>NUCLEOTIDE SEQUENCE [LARGE SCALE GENOMIC DNA]</scope>
    <source>
        <strain evidence="2 3">DY32-46</strain>
    </source>
</reference>
<gene>
    <name evidence="2" type="ORF">DVS28_a0355</name>
</gene>
<dbReference type="AlphaFoldDB" id="A0A346XS65"/>
<organism evidence="2 3">
    <name type="scientific">Euzebya pacifica</name>
    <dbReference type="NCBI Taxonomy" id="1608957"/>
    <lineage>
        <taxon>Bacteria</taxon>
        <taxon>Bacillati</taxon>
        <taxon>Actinomycetota</taxon>
        <taxon>Nitriliruptoria</taxon>
        <taxon>Euzebyales</taxon>
    </lineage>
</organism>
<protein>
    <submittedName>
        <fullName evidence="2">Uncharacterized protein</fullName>
    </submittedName>
</protein>
<dbReference type="KEGG" id="euz:DVS28_a0355"/>
<evidence type="ECO:0000256" key="1">
    <source>
        <dbReference type="SAM" id="MobiDB-lite"/>
    </source>
</evidence>
<keyword evidence="3" id="KW-1185">Reference proteome</keyword>
<sequence>MCPCSVRPHPRLVGGDSSAPSSWGRRSPAEEADLAEVETRSLFHEGSRGEALAVVESRVGEHRRDQGPLRDLRRGRVPAVNTHIR</sequence>
<feature type="region of interest" description="Disordered" evidence="1">
    <location>
        <begin position="58"/>
        <end position="85"/>
    </location>
</feature>
<feature type="compositionally biased region" description="Basic and acidic residues" evidence="1">
    <location>
        <begin position="58"/>
        <end position="74"/>
    </location>
</feature>
<dbReference type="Proteomes" id="UP000264006">
    <property type="component" value="Chromosome"/>
</dbReference>
<feature type="region of interest" description="Disordered" evidence="1">
    <location>
        <begin position="1"/>
        <end position="35"/>
    </location>
</feature>
<name>A0A346XS65_9ACTN</name>
<dbReference type="EMBL" id="CP031165">
    <property type="protein sequence ID" value="AXV05062.1"/>
    <property type="molecule type" value="Genomic_DNA"/>
</dbReference>
<evidence type="ECO:0000313" key="2">
    <source>
        <dbReference type="EMBL" id="AXV05062.1"/>
    </source>
</evidence>